<reference evidence="1" key="1">
    <citation type="submission" date="2020-10" db="EMBL/GenBank/DDBJ databases">
        <authorList>
            <person name="Gilroy R."/>
        </authorList>
    </citation>
    <scope>NUCLEOTIDE SEQUENCE</scope>
    <source>
        <strain evidence="1">35461</strain>
    </source>
</reference>
<protein>
    <submittedName>
        <fullName evidence="1">Uncharacterized protein</fullName>
    </submittedName>
</protein>
<comment type="caution">
    <text evidence="1">The sequence shown here is derived from an EMBL/GenBank/DDBJ whole genome shotgun (WGS) entry which is preliminary data.</text>
</comment>
<dbReference type="EMBL" id="DVOR01000152">
    <property type="protein sequence ID" value="HIV09404.1"/>
    <property type="molecule type" value="Genomic_DNA"/>
</dbReference>
<proteinExistence type="predicted"/>
<evidence type="ECO:0000313" key="1">
    <source>
        <dbReference type="EMBL" id="HIV09404.1"/>
    </source>
</evidence>
<dbReference type="AlphaFoldDB" id="A0A9D1T373"/>
<organism evidence="1 2">
    <name type="scientific">Candidatus Spyradenecus faecavium</name>
    <dbReference type="NCBI Taxonomy" id="2840947"/>
    <lineage>
        <taxon>Bacteria</taxon>
        <taxon>Pseudomonadati</taxon>
        <taxon>Lentisphaerota</taxon>
        <taxon>Lentisphaeria</taxon>
        <taxon>Lentisphaerales</taxon>
        <taxon>Lentisphaeraceae</taxon>
        <taxon>Lentisphaeraceae incertae sedis</taxon>
        <taxon>Candidatus Spyradenecus</taxon>
    </lineage>
</organism>
<reference evidence="1" key="2">
    <citation type="journal article" date="2021" name="PeerJ">
        <title>Extensive microbial diversity within the chicken gut microbiome revealed by metagenomics and culture.</title>
        <authorList>
            <person name="Gilroy R."/>
            <person name="Ravi A."/>
            <person name="Getino M."/>
            <person name="Pursley I."/>
            <person name="Horton D.L."/>
            <person name="Alikhan N.F."/>
            <person name="Baker D."/>
            <person name="Gharbi K."/>
            <person name="Hall N."/>
            <person name="Watson M."/>
            <person name="Adriaenssens E.M."/>
            <person name="Foster-Nyarko E."/>
            <person name="Jarju S."/>
            <person name="Secka A."/>
            <person name="Antonio M."/>
            <person name="Oren A."/>
            <person name="Chaudhuri R.R."/>
            <person name="La Ragione R."/>
            <person name="Hildebrand F."/>
            <person name="Pallen M.J."/>
        </authorList>
    </citation>
    <scope>NUCLEOTIDE SEQUENCE</scope>
    <source>
        <strain evidence="1">35461</strain>
    </source>
</reference>
<sequence length="74" mass="8307">MTNALSLLPSEDRRDLVRSYIEQLNDRTLLLICKLYSLGKTDRDVCDALHLTPDTLASLKQTIAEGILAHMQGH</sequence>
<name>A0A9D1T373_9BACT</name>
<dbReference type="Proteomes" id="UP000886845">
    <property type="component" value="Unassembled WGS sequence"/>
</dbReference>
<evidence type="ECO:0000313" key="2">
    <source>
        <dbReference type="Proteomes" id="UP000886845"/>
    </source>
</evidence>
<gene>
    <name evidence="1" type="ORF">IAC79_04750</name>
</gene>
<accession>A0A9D1T373</accession>